<dbReference type="PANTHER" id="PTHR12215">
    <property type="entry name" value="PHOSPHOPANTETHEINE TRANSFERASE"/>
    <property type="match status" value="1"/>
</dbReference>
<gene>
    <name evidence="5" type="ORF">A2227_07990</name>
</gene>
<dbReference type="GO" id="GO:0005829">
    <property type="term" value="C:cytosol"/>
    <property type="evidence" value="ECO:0007669"/>
    <property type="project" value="TreeGrafter"/>
</dbReference>
<dbReference type="SUPFAM" id="SSF56214">
    <property type="entry name" value="4'-phosphopantetheinyl transferase"/>
    <property type="match status" value="2"/>
</dbReference>
<dbReference type="InterPro" id="IPR050559">
    <property type="entry name" value="P-Pant_transferase_sf"/>
</dbReference>
<dbReference type="EMBL" id="MFGB01000024">
    <property type="protein sequence ID" value="OGF24979.1"/>
    <property type="molecule type" value="Genomic_DNA"/>
</dbReference>
<sequence>MLKIYIHDTRNDRKVGLRELPRFLSAEEIERAGRFKFEKDFKLYTAGKIIARKMIADYIGIAPNDIKFFIDNYGRPFLENHKIKNFDFNISHSGDYVVLALSDRRVGIDVEKIRLVDFKVAETCFHDNELEVLNRDPAKLPENFYGLWTLKESFIKAVGQGLSYPLKDFYFSFSAAGIKINILKPVADDQTWNFKLYDFDPEYKLAVCAKDRKAPPIVKINNLAEL</sequence>
<dbReference type="Proteomes" id="UP000178367">
    <property type="component" value="Unassembled WGS sequence"/>
</dbReference>
<dbReference type="PANTHER" id="PTHR12215:SF10">
    <property type="entry name" value="L-AMINOADIPATE-SEMIALDEHYDE DEHYDROGENASE-PHOSPHOPANTETHEINYL TRANSFERASE"/>
    <property type="match status" value="1"/>
</dbReference>
<evidence type="ECO:0000259" key="4">
    <source>
        <dbReference type="Pfam" id="PF22624"/>
    </source>
</evidence>
<protein>
    <submittedName>
        <fullName evidence="5">Uncharacterized protein</fullName>
    </submittedName>
</protein>
<dbReference type="InterPro" id="IPR008278">
    <property type="entry name" value="4-PPantetheinyl_Trfase_dom"/>
</dbReference>
<feature type="domain" description="4'-phosphopantetheinyl transferase" evidence="3">
    <location>
        <begin position="105"/>
        <end position="208"/>
    </location>
</feature>
<accession>A0A1F5SEA5</accession>
<dbReference type="Gene3D" id="3.90.470.20">
    <property type="entry name" value="4'-phosphopantetheinyl transferase domain"/>
    <property type="match status" value="2"/>
</dbReference>
<feature type="domain" description="4'-phosphopantetheinyl transferase N-terminal" evidence="4">
    <location>
        <begin position="22"/>
        <end position="100"/>
    </location>
</feature>
<proteinExistence type="inferred from homology"/>
<keyword evidence="2" id="KW-0808">Transferase</keyword>
<name>A0A1F5SEA5_9BACT</name>
<dbReference type="STRING" id="1797994.A2227_07990"/>
<evidence type="ECO:0000313" key="6">
    <source>
        <dbReference type="Proteomes" id="UP000178367"/>
    </source>
</evidence>
<evidence type="ECO:0000256" key="1">
    <source>
        <dbReference type="ARBA" id="ARBA00010990"/>
    </source>
</evidence>
<dbReference type="InterPro" id="IPR037143">
    <property type="entry name" value="4-PPantetheinyl_Trfase_dom_sf"/>
</dbReference>
<dbReference type="GO" id="GO:0019878">
    <property type="term" value="P:lysine biosynthetic process via aminoadipic acid"/>
    <property type="evidence" value="ECO:0007669"/>
    <property type="project" value="TreeGrafter"/>
</dbReference>
<dbReference type="GO" id="GO:0008897">
    <property type="term" value="F:holo-[acyl-carrier-protein] synthase activity"/>
    <property type="evidence" value="ECO:0007669"/>
    <property type="project" value="InterPro"/>
</dbReference>
<evidence type="ECO:0000313" key="5">
    <source>
        <dbReference type="EMBL" id="OGF24979.1"/>
    </source>
</evidence>
<comment type="caution">
    <text evidence="5">The sequence shown here is derived from an EMBL/GenBank/DDBJ whole genome shotgun (WGS) entry which is preliminary data.</text>
</comment>
<dbReference type="Pfam" id="PF22624">
    <property type="entry name" value="AASDHPPT_N"/>
    <property type="match status" value="1"/>
</dbReference>
<comment type="similarity">
    <text evidence="1">Belongs to the P-Pant transferase superfamily. Gsp/Sfp/HetI/AcpT family.</text>
</comment>
<dbReference type="AlphaFoldDB" id="A0A1F5SEA5"/>
<organism evidence="5 6">
    <name type="scientific">Candidatus Falkowbacteria bacterium RIFOXYA2_FULL_47_19</name>
    <dbReference type="NCBI Taxonomy" id="1797994"/>
    <lineage>
        <taxon>Bacteria</taxon>
        <taxon>Candidatus Falkowiibacteriota</taxon>
    </lineage>
</organism>
<reference evidence="5 6" key="1">
    <citation type="journal article" date="2016" name="Nat. Commun.">
        <title>Thousands of microbial genomes shed light on interconnected biogeochemical processes in an aquifer system.</title>
        <authorList>
            <person name="Anantharaman K."/>
            <person name="Brown C.T."/>
            <person name="Hug L.A."/>
            <person name="Sharon I."/>
            <person name="Castelle C.J."/>
            <person name="Probst A.J."/>
            <person name="Thomas B.C."/>
            <person name="Singh A."/>
            <person name="Wilkins M.J."/>
            <person name="Karaoz U."/>
            <person name="Brodie E.L."/>
            <person name="Williams K.H."/>
            <person name="Hubbard S.S."/>
            <person name="Banfield J.F."/>
        </authorList>
    </citation>
    <scope>NUCLEOTIDE SEQUENCE [LARGE SCALE GENOMIC DNA]</scope>
</reference>
<evidence type="ECO:0000259" key="3">
    <source>
        <dbReference type="Pfam" id="PF01648"/>
    </source>
</evidence>
<dbReference type="Pfam" id="PF01648">
    <property type="entry name" value="ACPS"/>
    <property type="match status" value="1"/>
</dbReference>
<evidence type="ECO:0000256" key="2">
    <source>
        <dbReference type="ARBA" id="ARBA00022679"/>
    </source>
</evidence>
<dbReference type="InterPro" id="IPR055066">
    <property type="entry name" value="AASDHPPT_N"/>
</dbReference>
<dbReference type="GO" id="GO:0000287">
    <property type="term" value="F:magnesium ion binding"/>
    <property type="evidence" value="ECO:0007669"/>
    <property type="project" value="InterPro"/>
</dbReference>